<dbReference type="InterPro" id="IPR036167">
    <property type="entry name" value="tRNA_intron_Endo_cat-like_sf"/>
</dbReference>
<dbReference type="PIRSF" id="PIRSF011789">
    <property type="entry name" value="tRNA_splic_SEN2"/>
    <property type="match status" value="1"/>
</dbReference>
<feature type="region of interest" description="Disordered" evidence="6">
    <location>
        <begin position="126"/>
        <end position="145"/>
    </location>
</feature>
<evidence type="ECO:0000256" key="4">
    <source>
        <dbReference type="PIRNR" id="PIRNR011789"/>
    </source>
</evidence>
<comment type="similarity">
    <text evidence="1 4">Belongs to the tRNA-intron endonuclease family.</text>
</comment>
<name>A0A6A6G4G2_9PEZI</name>
<comment type="function">
    <text evidence="4">Constitutes one of the two catalytic subunit of the tRNA-splicing endonuclease complex, a complex responsible for identification and cleavage of the splice sites in pre-tRNA. It cleaves pre-tRNA at the 5'- and 3'-splice sites to release the intron. The products are an intron and two tRNA half-molecules bearing 2',3'-cyclic phosphate and 5'-OH termini. There are no conserved sequences at the splice sites, but the intron is invariably located at the same site in the gene, placing the splice sites an invariant distance from the constant structural features of the tRNA body.</text>
</comment>
<dbReference type="Proteomes" id="UP000799538">
    <property type="component" value="Unassembled WGS sequence"/>
</dbReference>
<dbReference type="InterPro" id="IPR016589">
    <property type="entry name" value="tRNA_splic_SEN2"/>
</dbReference>
<evidence type="ECO:0000313" key="8">
    <source>
        <dbReference type="EMBL" id="KAF2220577.1"/>
    </source>
</evidence>
<feature type="active site" evidence="5">
    <location>
        <position position="344"/>
    </location>
</feature>
<evidence type="ECO:0000313" key="9">
    <source>
        <dbReference type="Proteomes" id="UP000799538"/>
    </source>
</evidence>
<dbReference type="GO" id="GO:0000214">
    <property type="term" value="C:tRNA-intron endonuclease complex"/>
    <property type="evidence" value="ECO:0007669"/>
    <property type="project" value="UniProtKB-UniRule"/>
</dbReference>
<evidence type="ECO:0000256" key="5">
    <source>
        <dbReference type="PIRSR" id="PIRSR011789-1"/>
    </source>
</evidence>
<evidence type="ECO:0000256" key="3">
    <source>
        <dbReference type="ARBA" id="ARBA00023239"/>
    </source>
</evidence>
<dbReference type="FunFam" id="3.40.1350.10:FF:000007">
    <property type="entry name" value="tRNA-splicing endonuclease subunit Sen2"/>
    <property type="match status" value="1"/>
</dbReference>
<keyword evidence="3 4" id="KW-0456">Lyase</keyword>
<accession>A0A6A6G4G2</accession>
<dbReference type="EC" id="4.6.1.16" evidence="4"/>
<dbReference type="SUPFAM" id="SSF53032">
    <property type="entry name" value="tRNA-intron endonuclease catalytic domain-like"/>
    <property type="match status" value="1"/>
</dbReference>
<dbReference type="OrthoDB" id="10249562at2759"/>
<protein>
    <recommendedName>
        <fullName evidence="4">tRNA-splicing endonuclease subunit Sen2</fullName>
        <ecNumber evidence="4">4.6.1.16</ecNumber>
    </recommendedName>
</protein>
<dbReference type="GO" id="GO:0000213">
    <property type="term" value="F:tRNA-intron lyase activity"/>
    <property type="evidence" value="ECO:0007669"/>
    <property type="project" value="UniProtKB-UniRule"/>
</dbReference>
<evidence type="ECO:0000256" key="6">
    <source>
        <dbReference type="SAM" id="MobiDB-lite"/>
    </source>
</evidence>
<dbReference type="PANTHER" id="PTHR21227">
    <property type="entry name" value="TRNA-SPLICING ENDONUCLEASE SUBUNIT SEN2"/>
    <property type="match status" value="1"/>
</dbReference>
<dbReference type="AlphaFoldDB" id="A0A6A6G4G2"/>
<dbReference type="CDD" id="cd22363">
    <property type="entry name" value="tRNA-intron_lyase_C"/>
    <property type="match status" value="1"/>
</dbReference>
<feature type="region of interest" description="Disordered" evidence="6">
    <location>
        <begin position="1"/>
        <end position="31"/>
    </location>
</feature>
<dbReference type="PANTHER" id="PTHR21227:SF0">
    <property type="entry name" value="TRNA-SPLICING ENDONUCLEASE SUBUNIT SEN2"/>
    <property type="match status" value="1"/>
</dbReference>
<proteinExistence type="inferred from homology"/>
<gene>
    <name evidence="8" type="ORF">BDZ85DRAFT_203737</name>
</gene>
<dbReference type="InterPro" id="IPR006677">
    <property type="entry name" value="tRNA_intron_Endonuc_cat-like"/>
</dbReference>
<dbReference type="GO" id="GO:0005737">
    <property type="term" value="C:cytoplasm"/>
    <property type="evidence" value="ECO:0007669"/>
    <property type="project" value="TreeGrafter"/>
</dbReference>
<dbReference type="EMBL" id="ML992512">
    <property type="protein sequence ID" value="KAF2220577.1"/>
    <property type="molecule type" value="Genomic_DNA"/>
</dbReference>
<dbReference type="GO" id="GO:0003676">
    <property type="term" value="F:nucleic acid binding"/>
    <property type="evidence" value="ECO:0007669"/>
    <property type="project" value="InterPro"/>
</dbReference>
<dbReference type="InterPro" id="IPR011856">
    <property type="entry name" value="tRNA_endonuc-like_dom_sf"/>
</dbReference>
<dbReference type="Gene3D" id="3.40.1350.10">
    <property type="match status" value="1"/>
</dbReference>
<feature type="active site" evidence="5">
    <location>
        <position position="336"/>
    </location>
</feature>
<evidence type="ECO:0000256" key="1">
    <source>
        <dbReference type="ARBA" id="ARBA00008078"/>
    </source>
</evidence>
<sequence>MGNGSAAKATVESTEAKPSTKPRRPPRPNYAKIHAKPLPLEIIPLPAFVPHNPLSLVRILNALVSELISRHSGHPPPLYTGYFSPETRSVHVTNVDHGRALWEMGFFGKGNLSRSELSWLNRELARRKAGAGGTSEEATSKRREERRMFKLERARAEREAIEEQLRREGKLAELRPETDSVTKDVGLIDGTEQRQIVPSTNGVNMEPRTMSDNVEQIEDDELERDTKDELELDAPLVDQEHLQLDLCEALFLAYAVGALQVLATHSGSSQNPATKSINTSTLLREFARHSIFPPCRADQIRPDNPFLLQYVVYHHYRSLGWVVRPGAKFAADWLLYNRGPVFSHAEFAVMIVPEYPDGQRKLSNDGNKDQWQQVAQKKWWEVHCTNRVQSQVRKTLVLCYVEVPPSMNLSVDDHGIHLEDNVGKIFQGYRVREFVVRRWLANRSRD</sequence>
<feature type="domain" description="tRNA intron endonuclease catalytic" evidence="7">
    <location>
        <begin position="306"/>
        <end position="402"/>
    </location>
</feature>
<keyword evidence="9" id="KW-1185">Reference proteome</keyword>
<reference evidence="9" key="1">
    <citation type="journal article" date="2020" name="Stud. Mycol.">
        <title>101 Dothideomycetes genomes: A test case for predicting lifestyles and emergence of pathogens.</title>
        <authorList>
            <person name="Haridas S."/>
            <person name="Albert R."/>
            <person name="Binder M."/>
            <person name="Bloem J."/>
            <person name="LaButti K."/>
            <person name="Salamov A."/>
            <person name="Andreopoulos B."/>
            <person name="Baker S."/>
            <person name="Barry K."/>
            <person name="Bills G."/>
            <person name="Bluhm B."/>
            <person name="Cannon C."/>
            <person name="Castanera R."/>
            <person name="Culley D."/>
            <person name="Daum C."/>
            <person name="Ezra D."/>
            <person name="Gonzalez J."/>
            <person name="Henrissat B."/>
            <person name="Kuo A."/>
            <person name="Liang C."/>
            <person name="Lipzen A."/>
            <person name="Lutzoni F."/>
            <person name="Magnuson J."/>
            <person name="Mondo S."/>
            <person name="Nolan M."/>
            <person name="Ohm R."/>
            <person name="Pangilinan J."/>
            <person name="Park H.-J."/>
            <person name="Ramirez L."/>
            <person name="Alfaro M."/>
            <person name="Sun H."/>
            <person name="Tritt A."/>
            <person name="Yoshinaga Y."/>
            <person name="Zwiers L.-H."/>
            <person name="Turgeon B."/>
            <person name="Goodwin S."/>
            <person name="Spatafora J."/>
            <person name="Crous P."/>
            <person name="Grigoriev I."/>
        </authorList>
    </citation>
    <scope>NUCLEOTIDE SEQUENCE [LARGE SCALE GENOMIC DNA]</scope>
    <source>
        <strain evidence="9">CECT 20119</strain>
    </source>
</reference>
<dbReference type="Pfam" id="PF01974">
    <property type="entry name" value="tRNA_int_endo"/>
    <property type="match status" value="1"/>
</dbReference>
<keyword evidence="2 4" id="KW-0819">tRNA processing</keyword>
<dbReference type="GO" id="GO:0000379">
    <property type="term" value="P:tRNA-type intron splice site recognition and cleavage"/>
    <property type="evidence" value="ECO:0007669"/>
    <property type="project" value="TreeGrafter"/>
</dbReference>
<evidence type="ECO:0000259" key="7">
    <source>
        <dbReference type="Pfam" id="PF01974"/>
    </source>
</evidence>
<organism evidence="8 9">
    <name type="scientific">Elsinoe ampelina</name>
    <dbReference type="NCBI Taxonomy" id="302913"/>
    <lineage>
        <taxon>Eukaryota</taxon>
        <taxon>Fungi</taxon>
        <taxon>Dikarya</taxon>
        <taxon>Ascomycota</taxon>
        <taxon>Pezizomycotina</taxon>
        <taxon>Dothideomycetes</taxon>
        <taxon>Dothideomycetidae</taxon>
        <taxon>Myriangiales</taxon>
        <taxon>Elsinoaceae</taxon>
        <taxon>Elsinoe</taxon>
    </lineage>
</organism>
<evidence type="ECO:0000256" key="2">
    <source>
        <dbReference type="ARBA" id="ARBA00022694"/>
    </source>
</evidence>
<dbReference type="InterPro" id="IPR006676">
    <property type="entry name" value="tRNA_splic"/>
</dbReference>
<feature type="active site" evidence="5">
    <location>
        <position position="394"/>
    </location>
</feature>